<protein>
    <submittedName>
        <fullName evidence="1">Uncharacterized protein</fullName>
    </submittedName>
</protein>
<dbReference type="Proteomes" id="UP000238479">
    <property type="component" value="Chromosome 7"/>
</dbReference>
<reference evidence="1 2" key="1">
    <citation type="journal article" date="2018" name="Nat. Genet.">
        <title>The Rosa genome provides new insights in the design of modern roses.</title>
        <authorList>
            <person name="Bendahmane M."/>
        </authorList>
    </citation>
    <scope>NUCLEOTIDE SEQUENCE [LARGE SCALE GENOMIC DNA]</scope>
    <source>
        <strain evidence="2">cv. Old Blush</strain>
    </source>
</reference>
<gene>
    <name evidence="1" type="ORF">RchiOBHm_Chr7g0181071</name>
</gene>
<evidence type="ECO:0000313" key="1">
    <source>
        <dbReference type="EMBL" id="PRQ16150.1"/>
    </source>
</evidence>
<proteinExistence type="predicted"/>
<dbReference type="EMBL" id="PDCK01000045">
    <property type="protein sequence ID" value="PRQ16150.1"/>
    <property type="molecule type" value="Genomic_DNA"/>
</dbReference>
<sequence length="55" mass="5684">MGMKLANLVSLSITTHMTAFLSDMGRPSMKSIEISVQALSGIELGCSNPGGLTVS</sequence>
<keyword evidence="2" id="KW-1185">Reference proteome</keyword>
<dbReference type="Gramene" id="PRQ16150">
    <property type="protein sequence ID" value="PRQ16150"/>
    <property type="gene ID" value="RchiOBHm_Chr7g0181071"/>
</dbReference>
<accession>A0A2P6P2J9</accession>
<dbReference type="AlphaFoldDB" id="A0A2P6P2J9"/>
<comment type="caution">
    <text evidence="1">The sequence shown here is derived from an EMBL/GenBank/DDBJ whole genome shotgun (WGS) entry which is preliminary data.</text>
</comment>
<organism evidence="1 2">
    <name type="scientific">Rosa chinensis</name>
    <name type="common">China rose</name>
    <dbReference type="NCBI Taxonomy" id="74649"/>
    <lineage>
        <taxon>Eukaryota</taxon>
        <taxon>Viridiplantae</taxon>
        <taxon>Streptophyta</taxon>
        <taxon>Embryophyta</taxon>
        <taxon>Tracheophyta</taxon>
        <taxon>Spermatophyta</taxon>
        <taxon>Magnoliopsida</taxon>
        <taxon>eudicotyledons</taxon>
        <taxon>Gunneridae</taxon>
        <taxon>Pentapetalae</taxon>
        <taxon>rosids</taxon>
        <taxon>fabids</taxon>
        <taxon>Rosales</taxon>
        <taxon>Rosaceae</taxon>
        <taxon>Rosoideae</taxon>
        <taxon>Rosoideae incertae sedis</taxon>
        <taxon>Rosa</taxon>
    </lineage>
</organism>
<name>A0A2P6P2J9_ROSCH</name>
<evidence type="ECO:0000313" key="2">
    <source>
        <dbReference type="Proteomes" id="UP000238479"/>
    </source>
</evidence>